<protein>
    <submittedName>
        <fullName evidence="1">Uncharacterized protein</fullName>
    </submittedName>
</protein>
<gene>
    <name evidence="1" type="ORF">ILYODFUR_003245</name>
</gene>
<comment type="caution">
    <text evidence="1">The sequence shown here is derived from an EMBL/GenBank/DDBJ whole genome shotgun (WGS) entry which is preliminary data.</text>
</comment>
<accession>A0ABV0UD12</accession>
<reference evidence="1 2" key="1">
    <citation type="submission" date="2021-06" db="EMBL/GenBank/DDBJ databases">
        <authorList>
            <person name="Palmer J.M."/>
        </authorList>
    </citation>
    <scope>NUCLEOTIDE SEQUENCE [LARGE SCALE GENOMIC DNA]</scope>
    <source>
        <strain evidence="2">if_2019</strain>
        <tissue evidence="1">Muscle</tissue>
    </source>
</reference>
<keyword evidence="2" id="KW-1185">Reference proteome</keyword>
<dbReference type="EMBL" id="JAHRIQ010069678">
    <property type="protein sequence ID" value="MEQ2243070.1"/>
    <property type="molecule type" value="Genomic_DNA"/>
</dbReference>
<evidence type="ECO:0000313" key="2">
    <source>
        <dbReference type="Proteomes" id="UP001482620"/>
    </source>
</evidence>
<evidence type="ECO:0000313" key="1">
    <source>
        <dbReference type="EMBL" id="MEQ2243070.1"/>
    </source>
</evidence>
<name>A0ABV0UD12_9TELE</name>
<organism evidence="1 2">
    <name type="scientific">Ilyodon furcidens</name>
    <name type="common">goldbreast splitfin</name>
    <dbReference type="NCBI Taxonomy" id="33524"/>
    <lineage>
        <taxon>Eukaryota</taxon>
        <taxon>Metazoa</taxon>
        <taxon>Chordata</taxon>
        <taxon>Craniata</taxon>
        <taxon>Vertebrata</taxon>
        <taxon>Euteleostomi</taxon>
        <taxon>Actinopterygii</taxon>
        <taxon>Neopterygii</taxon>
        <taxon>Teleostei</taxon>
        <taxon>Neoteleostei</taxon>
        <taxon>Acanthomorphata</taxon>
        <taxon>Ovalentaria</taxon>
        <taxon>Atherinomorphae</taxon>
        <taxon>Cyprinodontiformes</taxon>
        <taxon>Goodeidae</taxon>
        <taxon>Ilyodon</taxon>
    </lineage>
</organism>
<dbReference type="Proteomes" id="UP001482620">
    <property type="component" value="Unassembled WGS sequence"/>
</dbReference>
<sequence>MYQIRRTVETPTKPLHPTLTGHVMAFQPASLRSAARSAYLEHFRLLTAFIPFSQGNLSSGGNMVLYDTDHIIRSGQSGVFTISLGNWRSFSRSTRKVNSLPTTQSALHCCSICTHKPALIHTVSRSGNT</sequence>
<proteinExistence type="predicted"/>